<feature type="compositionally biased region" description="Basic and acidic residues" evidence="12">
    <location>
        <begin position="427"/>
        <end position="437"/>
    </location>
</feature>
<feature type="region of interest" description="Disordered" evidence="12">
    <location>
        <begin position="41"/>
        <end position="564"/>
    </location>
</feature>
<dbReference type="Pfam" id="PF00009">
    <property type="entry name" value="GTP_EFTU"/>
    <property type="match status" value="1"/>
</dbReference>
<dbReference type="Pfam" id="PF22042">
    <property type="entry name" value="EF-G_D2"/>
    <property type="match status" value="1"/>
</dbReference>
<dbReference type="InterPro" id="IPR053905">
    <property type="entry name" value="EF-G-like_DII"/>
</dbReference>
<comment type="similarity">
    <text evidence="2">Belongs to the TRAFAC class translation factor GTPase superfamily. Classic translation factor GTPase family. IF-2 subfamily.</text>
</comment>
<feature type="domain" description="Tr-type G" evidence="13">
    <location>
        <begin position="769"/>
        <end position="937"/>
    </location>
</feature>
<dbReference type="SUPFAM" id="SSF52540">
    <property type="entry name" value="P-loop containing nucleoside triphosphate hydrolases"/>
    <property type="match status" value="1"/>
</dbReference>
<comment type="function">
    <text evidence="9">One of the essential components for the initiation of protein synthesis. Protects formylmethionyl-tRNA from spontaneous hydrolysis and promotes its binding to the 30S ribosomal subunits. Also involved in the hydrolysis of GTP during the formation of the 70S ribosomal complex.</text>
</comment>
<dbReference type="Pfam" id="PF11987">
    <property type="entry name" value="IF-2"/>
    <property type="match status" value="1"/>
</dbReference>
<dbReference type="PANTHER" id="PTHR43381:SF20">
    <property type="entry name" value="TRANSLATION INITIATION FACTOR IF-2, MITOCHONDRIAL"/>
    <property type="match status" value="1"/>
</dbReference>
<dbReference type="EMBL" id="NESQ01000167">
    <property type="protein sequence ID" value="PUU76998.1"/>
    <property type="molecule type" value="Genomic_DNA"/>
</dbReference>
<evidence type="ECO:0000256" key="9">
    <source>
        <dbReference type="ARBA" id="ARBA00025162"/>
    </source>
</evidence>
<dbReference type="GO" id="GO:0005739">
    <property type="term" value="C:mitochondrion"/>
    <property type="evidence" value="ECO:0007669"/>
    <property type="project" value="UniProtKB-SubCell"/>
</dbReference>
<evidence type="ECO:0000256" key="6">
    <source>
        <dbReference type="ARBA" id="ARBA00022946"/>
    </source>
</evidence>
<dbReference type="InterPro" id="IPR000178">
    <property type="entry name" value="TF_IF2_bacterial-like"/>
</dbReference>
<dbReference type="Pfam" id="PF04760">
    <property type="entry name" value="IF2_N"/>
    <property type="match status" value="1"/>
</dbReference>
<dbReference type="CDD" id="cd03692">
    <property type="entry name" value="mtIF2_IVc"/>
    <property type="match status" value="1"/>
</dbReference>
<feature type="region of interest" description="Disordered" evidence="12">
    <location>
        <begin position="579"/>
        <end position="598"/>
    </location>
</feature>
<dbReference type="Proteomes" id="UP000244722">
    <property type="component" value="Unassembled WGS sequence"/>
</dbReference>
<feature type="compositionally biased region" description="Polar residues" evidence="12">
    <location>
        <begin position="289"/>
        <end position="298"/>
    </location>
</feature>
<evidence type="ECO:0000313" key="14">
    <source>
        <dbReference type="EMBL" id="PUU76998.1"/>
    </source>
</evidence>
<evidence type="ECO:0000256" key="3">
    <source>
        <dbReference type="ARBA" id="ARBA00022540"/>
    </source>
</evidence>
<dbReference type="FunFam" id="3.40.50.10050:FF:000001">
    <property type="entry name" value="Translation initiation factor IF-2"/>
    <property type="match status" value="1"/>
</dbReference>
<keyword evidence="8" id="KW-0342">GTP-binding</keyword>
<dbReference type="InterPro" id="IPR006847">
    <property type="entry name" value="IF2_N"/>
</dbReference>
<dbReference type="InterPro" id="IPR023115">
    <property type="entry name" value="TIF_IF2_dom3"/>
</dbReference>
<feature type="compositionally biased region" description="Basic and acidic residues" evidence="12">
    <location>
        <begin position="536"/>
        <end position="549"/>
    </location>
</feature>
<evidence type="ECO:0000256" key="10">
    <source>
        <dbReference type="ARBA" id="ARBA00044200"/>
    </source>
</evidence>
<dbReference type="GO" id="GO:0003743">
    <property type="term" value="F:translation initiation factor activity"/>
    <property type="evidence" value="ECO:0007669"/>
    <property type="project" value="UniProtKB-KW"/>
</dbReference>
<dbReference type="SUPFAM" id="SSF52156">
    <property type="entry name" value="Initiation factor IF2/eIF5b, domain 3"/>
    <property type="match status" value="1"/>
</dbReference>
<dbReference type="InterPro" id="IPR000795">
    <property type="entry name" value="T_Tr_GTP-bd_dom"/>
</dbReference>
<dbReference type="CDD" id="cd03702">
    <property type="entry name" value="IF2_mtIF2_II"/>
    <property type="match status" value="1"/>
</dbReference>
<accession>A0A2T6ZND5</accession>
<dbReference type="PANTHER" id="PTHR43381">
    <property type="entry name" value="TRANSLATION INITIATION FACTOR IF-2-RELATED"/>
    <property type="match status" value="1"/>
</dbReference>
<dbReference type="OrthoDB" id="361630at2759"/>
<dbReference type="Gene3D" id="3.40.50.10050">
    <property type="entry name" value="Translation initiation factor IF- 2, domain 3"/>
    <property type="match status" value="1"/>
</dbReference>
<dbReference type="Gene3D" id="2.40.30.10">
    <property type="entry name" value="Translation factors"/>
    <property type="match status" value="2"/>
</dbReference>
<gene>
    <name evidence="14" type="ORF">B9Z19DRAFT_1128906</name>
</gene>
<dbReference type="InterPro" id="IPR005225">
    <property type="entry name" value="Small_GTP-bd"/>
</dbReference>
<dbReference type="CDD" id="cd01887">
    <property type="entry name" value="IF2_eIF5B"/>
    <property type="match status" value="1"/>
</dbReference>
<organism evidence="14 15">
    <name type="scientific">Tuber borchii</name>
    <name type="common">White truffle</name>
    <dbReference type="NCBI Taxonomy" id="42251"/>
    <lineage>
        <taxon>Eukaryota</taxon>
        <taxon>Fungi</taxon>
        <taxon>Dikarya</taxon>
        <taxon>Ascomycota</taxon>
        <taxon>Pezizomycotina</taxon>
        <taxon>Pezizomycetes</taxon>
        <taxon>Pezizales</taxon>
        <taxon>Tuberaceae</taxon>
        <taxon>Tuber</taxon>
    </lineage>
</organism>
<dbReference type="GO" id="GO:0005525">
    <property type="term" value="F:GTP binding"/>
    <property type="evidence" value="ECO:0007669"/>
    <property type="project" value="UniProtKB-KW"/>
</dbReference>
<feature type="compositionally biased region" description="Basic and acidic residues" evidence="12">
    <location>
        <begin position="73"/>
        <end position="85"/>
    </location>
</feature>
<feature type="coiled-coil region" evidence="11">
    <location>
        <begin position="1049"/>
        <end position="1076"/>
    </location>
</feature>
<reference evidence="14 15" key="1">
    <citation type="submission" date="2017-04" db="EMBL/GenBank/DDBJ databases">
        <title>Draft genome sequence of Tuber borchii Vittad., a whitish edible truffle.</title>
        <authorList>
            <consortium name="DOE Joint Genome Institute"/>
            <person name="Murat C."/>
            <person name="Kuo A."/>
            <person name="Barry K.W."/>
            <person name="Clum A."/>
            <person name="Dockter R.B."/>
            <person name="Fauchery L."/>
            <person name="Iotti M."/>
            <person name="Kohler A."/>
            <person name="Labutti K."/>
            <person name="Lindquist E.A."/>
            <person name="Lipzen A."/>
            <person name="Ohm R.A."/>
            <person name="Wang M."/>
            <person name="Grigoriev I.V."/>
            <person name="Zambonelli A."/>
            <person name="Martin F.M."/>
        </authorList>
    </citation>
    <scope>NUCLEOTIDE SEQUENCE [LARGE SCALE GENOMIC DNA]</scope>
    <source>
        <strain evidence="14 15">Tbo3840</strain>
    </source>
</reference>
<feature type="compositionally biased region" description="Polar residues" evidence="12">
    <location>
        <begin position="461"/>
        <end position="483"/>
    </location>
</feature>
<dbReference type="FunFam" id="2.40.30.10:FF:000008">
    <property type="entry name" value="Translation initiation factor IF-2"/>
    <property type="match status" value="1"/>
</dbReference>
<keyword evidence="6" id="KW-0809">Transit peptide</keyword>
<dbReference type="InterPro" id="IPR036925">
    <property type="entry name" value="TIF_IF2_dom3_sf"/>
</dbReference>
<evidence type="ECO:0000256" key="7">
    <source>
        <dbReference type="ARBA" id="ARBA00023128"/>
    </source>
</evidence>
<dbReference type="STRING" id="42251.A0A2T6ZND5"/>
<feature type="compositionally biased region" description="Polar residues" evidence="12">
    <location>
        <begin position="385"/>
        <end position="394"/>
    </location>
</feature>
<dbReference type="GO" id="GO:0003924">
    <property type="term" value="F:GTPase activity"/>
    <property type="evidence" value="ECO:0007669"/>
    <property type="project" value="InterPro"/>
</dbReference>
<dbReference type="FunFam" id="3.40.50.300:FF:000019">
    <property type="entry name" value="Translation initiation factor IF-2"/>
    <property type="match status" value="1"/>
</dbReference>
<evidence type="ECO:0000256" key="8">
    <source>
        <dbReference type="ARBA" id="ARBA00023134"/>
    </source>
</evidence>
<dbReference type="InterPro" id="IPR027417">
    <property type="entry name" value="P-loop_NTPase"/>
</dbReference>
<comment type="subcellular location">
    <subcellularLocation>
        <location evidence="1">Mitochondrion</location>
    </subcellularLocation>
</comment>
<feature type="compositionally biased region" description="Basic and acidic residues" evidence="12">
    <location>
        <begin position="351"/>
        <end position="361"/>
    </location>
</feature>
<keyword evidence="15" id="KW-1185">Reference proteome</keyword>
<sequence length="1306" mass="142327">MLSGIIPSPICLFKKSSGLPLSFLYTRTSYRLYPRLLHSSQKSSESDALGSAAVAEDSEEPSYAASDSFRSFRKPDSLSKRKPETRWSVPPSNAHGSADNDMRNGPPSKWSNGGTLDSGGSTPGSAPIRRYVENRQSPYGPHPRWGNTGRGAPGGDLDSKFGSRSTKWSVRPAPKPAAAEGGAHDTQPPPSGPTRSWDSSRTEPGVLGHRNPNTSSGPHAPRLKWNDPPPQPSFEAKEEYQRVEQARDIPPFRISRGDRTTDGRGVHPTPKPAAAEGGAHVTQPPPSGLTRSWDSSGTEPGVLGHRNPNTLSGPHAPRTRWNDPSPQLPFEAKEEYQRGEQARNIPPFRISRGDRTTDGRGIHPTPKPAAAEGGAHDTQPLPSGPTRSWDSSGTELGVLGDRNPNTSSGPHVPRPRWNDPPPQLSFEAKEEYQRGEQARNIPPFRISRYSLTTDGRRSEVSNRFPSGGAQSSSPELTKQGSINHTREFEQVDPKSNIAVGKGNQPESPSVKTAHSGLGKSIATDRESQIYSTDAPKTPDDTRTFEDRSPEVLGGTEHSSPTHKMNHVIKEVSATYVPNEDGLSGLAKTKEGGTGQRNAQEEKAEKAEFIASDHAAEGLRTRPLTPAELEYERRQLAKARERSRRREFDTRESAILEEGQGPLTGKAAKKAKKAKKREKQVEAAPAMIPLYLPEYISVANLARAVKMRLDDFIVQMQNMGFEDVSYDHVMNAEVAGLIAMEYGYEPIADTSKEEDLFPRPPPEDKSVLQPRPPIVTIMGHVDHGKTTLLDWLRKSSIVATEHGGITQHIGAFSVTMPSGKVITFLDTPGHSAFLSMRERGANVTDIVILVVAADDSVKPQTIEAIKHAKAANVPIIVAVNKIDKEGSDIDGVKQDLAKNGVDIEDFGGDTQVVLVSGKTGQGMEELEEATVTLSEVLDMRAETDGPCEGWVLEAGTEKRGRVATVLVNRGTLRPGDIIVAGRTWARVRSLINEHGVGVEFAAPGTPVTVDGWRDQPLAGDSVIQAASEDKAKTVINFRMEKAERLRQAADMEAVNNQRRAQREKEAAEKEIRERALADNKDPDAAVAASEKLAAESRKKYEVVNFIVKGDVAGSVEAVVEAVSPLGNEEVGAKVIRSSFGAVTEFDIDHAAAAEGYVLCFNLSVEPEIIQYARNKGVSIMTHNVIYRLVDEVSSKLSERLAPLIKYSVKAEAEILQVFSINVRQRKTMPVAGSQVKNGNLYKHDKVRVLRDGEIIYDGEFESMKIFTKEATEVKKGSECGLGFKGWGNFQAGDMIQTYEILEEARTI</sequence>
<feature type="compositionally biased region" description="Polar residues" evidence="12">
    <location>
        <begin position="109"/>
        <end position="124"/>
    </location>
</feature>
<protein>
    <recommendedName>
        <fullName evidence="10">Translation initiation factor IF-2, mitochondrial</fullName>
    </recommendedName>
</protein>
<evidence type="ECO:0000256" key="11">
    <source>
        <dbReference type="SAM" id="Coils"/>
    </source>
</evidence>
<evidence type="ECO:0000256" key="1">
    <source>
        <dbReference type="ARBA" id="ARBA00004173"/>
    </source>
</evidence>
<keyword evidence="4" id="KW-0547">Nucleotide-binding</keyword>
<dbReference type="InterPro" id="IPR015760">
    <property type="entry name" value="TIF_IF2"/>
</dbReference>
<dbReference type="NCBIfam" id="TIGR00231">
    <property type="entry name" value="small_GTP"/>
    <property type="match status" value="1"/>
</dbReference>
<name>A0A2T6ZND5_TUBBO</name>
<feature type="compositionally biased region" description="Basic and acidic residues" evidence="12">
    <location>
        <begin position="235"/>
        <end position="247"/>
    </location>
</feature>
<dbReference type="Gene3D" id="3.40.50.300">
    <property type="entry name" value="P-loop containing nucleotide triphosphate hydrolases"/>
    <property type="match status" value="1"/>
</dbReference>
<dbReference type="SUPFAM" id="SSF50447">
    <property type="entry name" value="Translation proteins"/>
    <property type="match status" value="2"/>
</dbReference>
<evidence type="ECO:0000259" key="13">
    <source>
        <dbReference type="PROSITE" id="PS51722"/>
    </source>
</evidence>
<evidence type="ECO:0000256" key="2">
    <source>
        <dbReference type="ARBA" id="ARBA00007733"/>
    </source>
</evidence>
<evidence type="ECO:0000256" key="5">
    <source>
        <dbReference type="ARBA" id="ARBA00022917"/>
    </source>
</evidence>
<dbReference type="HAMAP" id="MF_00100_B">
    <property type="entry name" value="IF_2_B"/>
    <property type="match status" value="1"/>
</dbReference>
<keyword evidence="5" id="KW-0648">Protein biosynthesis</keyword>
<keyword evidence="11" id="KW-0175">Coiled coil</keyword>
<keyword evidence="3" id="KW-0396">Initiation factor</keyword>
<dbReference type="PROSITE" id="PS51722">
    <property type="entry name" value="G_TR_2"/>
    <property type="match status" value="1"/>
</dbReference>
<comment type="caution">
    <text evidence="14">The sequence shown here is derived from an EMBL/GenBank/DDBJ whole genome shotgun (WGS) entry which is preliminary data.</text>
</comment>
<keyword evidence="7" id="KW-0496">Mitochondrion</keyword>
<dbReference type="InterPro" id="IPR044145">
    <property type="entry name" value="IF2_II"/>
</dbReference>
<evidence type="ECO:0000256" key="4">
    <source>
        <dbReference type="ARBA" id="ARBA00022741"/>
    </source>
</evidence>
<evidence type="ECO:0000256" key="12">
    <source>
        <dbReference type="SAM" id="MobiDB-lite"/>
    </source>
</evidence>
<evidence type="ECO:0000313" key="15">
    <source>
        <dbReference type="Proteomes" id="UP000244722"/>
    </source>
</evidence>
<feature type="compositionally biased region" description="Basic and acidic residues" evidence="12">
    <location>
        <begin position="331"/>
        <end position="341"/>
    </location>
</feature>
<proteinExistence type="inferred from homology"/>
<feature type="compositionally biased region" description="Basic and acidic residues" evidence="12">
    <location>
        <begin position="255"/>
        <end position="265"/>
    </location>
</feature>
<dbReference type="InterPro" id="IPR009000">
    <property type="entry name" value="Transl_B-barrel_sf"/>
</dbReference>